<keyword evidence="3" id="KW-1185">Reference proteome</keyword>
<reference evidence="2 3" key="1">
    <citation type="journal article" date="2019" name="Commun. Biol.">
        <title>The bagworm genome reveals a unique fibroin gene that provides high tensile strength.</title>
        <authorList>
            <person name="Kono N."/>
            <person name="Nakamura H."/>
            <person name="Ohtoshi R."/>
            <person name="Tomita M."/>
            <person name="Numata K."/>
            <person name="Arakawa K."/>
        </authorList>
    </citation>
    <scope>NUCLEOTIDE SEQUENCE [LARGE SCALE GENOMIC DNA]</scope>
</reference>
<proteinExistence type="predicted"/>
<sequence length="191" mass="20711">MRPAAVQKAHAINGHAATTRTAISTQKSGNRQRRGTWAGMKQLILIRAVLCVEILSLSHWRAHYGGARLTRRRNRPLLCDEKRPNFSPPPSGAYAAPPLEFSLSRNKYIVAGTCNTCELACVQMRRGSQDDSGTAVSIKTNDGRRCKDNKISIRCRCCAGYFSAAPARAVAVTTADGLLSFVAGPSERLAP</sequence>
<dbReference type="Proteomes" id="UP000299102">
    <property type="component" value="Unassembled WGS sequence"/>
</dbReference>
<gene>
    <name evidence="2" type="ORF">EVAR_86383_1</name>
</gene>
<evidence type="ECO:0000313" key="2">
    <source>
        <dbReference type="EMBL" id="GBP47466.1"/>
    </source>
</evidence>
<evidence type="ECO:0000313" key="3">
    <source>
        <dbReference type="Proteomes" id="UP000299102"/>
    </source>
</evidence>
<accession>A0A4C1W7W3</accession>
<organism evidence="2 3">
    <name type="scientific">Eumeta variegata</name>
    <name type="common">Bagworm moth</name>
    <name type="synonym">Eumeta japonica</name>
    <dbReference type="NCBI Taxonomy" id="151549"/>
    <lineage>
        <taxon>Eukaryota</taxon>
        <taxon>Metazoa</taxon>
        <taxon>Ecdysozoa</taxon>
        <taxon>Arthropoda</taxon>
        <taxon>Hexapoda</taxon>
        <taxon>Insecta</taxon>
        <taxon>Pterygota</taxon>
        <taxon>Neoptera</taxon>
        <taxon>Endopterygota</taxon>
        <taxon>Lepidoptera</taxon>
        <taxon>Glossata</taxon>
        <taxon>Ditrysia</taxon>
        <taxon>Tineoidea</taxon>
        <taxon>Psychidae</taxon>
        <taxon>Oiketicinae</taxon>
        <taxon>Eumeta</taxon>
    </lineage>
</organism>
<name>A0A4C1W7W3_EUMVA</name>
<dbReference type="AlphaFoldDB" id="A0A4C1W7W3"/>
<comment type="caution">
    <text evidence="2">The sequence shown here is derived from an EMBL/GenBank/DDBJ whole genome shotgun (WGS) entry which is preliminary data.</text>
</comment>
<feature type="compositionally biased region" description="Polar residues" evidence="1">
    <location>
        <begin position="16"/>
        <end position="29"/>
    </location>
</feature>
<feature type="region of interest" description="Disordered" evidence="1">
    <location>
        <begin position="1"/>
        <end position="34"/>
    </location>
</feature>
<dbReference type="EMBL" id="BGZK01000502">
    <property type="protein sequence ID" value="GBP47466.1"/>
    <property type="molecule type" value="Genomic_DNA"/>
</dbReference>
<protein>
    <submittedName>
        <fullName evidence="2">Uncharacterized protein</fullName>
    </submittedName>
</protein>
<evidence type="ECO:0000256" key="1">
    <source>
        <dbReference type="SAM" id="MobiDB-lite"/>
    </source>
</evidence>